<dbReference type="AlphaFoldDB" id="A0A6J6EWJ9"/>
<name>A0A6J6EWJ9_9ZZZZ</name>
<dbReference type="EMBL" id="CAEZTU010000044">
    <property type="protein sequence ID" value="CAB4580506.1"/>
    <property type="molecule type" value="Genomic_DNA"/>
</dbReference>
<keyword evidence="1" id="KW-0812">Transmembrane</keyword>
<protein>
    <submittedName>
        <fullName evidence="2">Unannotated protein</fullName>
    </submittedName>
</protein>
<feature type="transmembrane region" description="Helical" evidence="1">
    <location>
        <begin position="20"/>
        <end position="41"/>
    </location>
</feature>
<gene>
    <name evidence="2" type="ORF">UFOPK1740_00895</name>
</gene>
<keyword evidence="1" id="KW-0472">Membrane</keyword>
<feature type="transmembrane region" description="Helical" evidence="1">
    <location>
        <begin position="47"/>
        <end position="65"/>
    </location>
</feature>
<keyword evidence="1" id="KW-1133">Transmembrane helix</keyword>
<sequence>MSEQNKIQIRKTTSDDPWAIMGRLISGILIYGGLGWLIGTWLNNVEVFVAAGAILGVSLALYMTYKQLSIKQ</sequence>
<organism evidence="2">
    <name type="scientific">freshwater metagenome</name>
    <dbReference type="NCBI Taxonomy" id="449393"/>
    <lineage>
        <taxon>unclassified sequences</taxon>
        <taxon>metagenomes</taxon>
        <taxon>ecological metagenomes</taxon>
    </lineage>
</organism>
<proteinExistence type="predicted"/>
<accession>A0A6J6EWJ9</accession>
<evidence type="ECO:0000313" key="2">
    <source>
        <dbReference type="EMBL" id="CAB4580506.1"/>
    </source>
</evidence>
<evidence type="ECO:0000256" key="1">
    <source>
        <dbReference type="SAM" id="Phobius"/>
    </source>
</evidence>
<reference evidence="2" key="1">
    <citation type="submission" date="2020-05" db="EMBL/GenBank/DDBJ databases">
        <authorList>
            <person name="Chiriac C."/>
            <person name="Salcher M."/>
            <person name="Ghai R."/>
            <person name="Kavagutti S V."/>
        </authorList>
    </citation>
    <scope>NUCLEOTIDE SEQUENCE</scope>
</reference>